<keyword evidence="1" id="KW-1133">Transmembrane helix</keyword>
<feature type="transmembrane region" description="Helical" evidence="1">
    <location>
        <begin position="315"/>
        <end position="344"/>
    </location>
</feature>
<sequence length="399" mass="46442">MDIIYYECKKAFTSPILIALLLLFASYNILLIVSTSDRREELKVANQLAGKYGVGITDDSMNQFREDLQHDLVKLNEITRTDYSEAELDFFTELQLKEKYYEMANDIDNRYDQIDWEQIGESQINMYRFSGSAADTMKNEYIKLSLRFEEMKDNDEHKMWFFAGDPYKMHSFLFRTIFGHVIFESLIIIALAAALITNYEFENRTHLVAYTTTRGRRLMRDKLAASLLTATTVSVFILILTLGTYFAVFDYSHLWGSSISSALNWEYKLPYVSWWNISFSAFLIWSILLVYASMMLFTAIIFSISIFVKNNYFTFFIFAVFFAVALLLPGFIPASTNLIFIAGYNLSQLVMNPHMFLMGNSSGAMMFKNYEWITICAWTIIVVALSYISLRRFRKQDIH</sequence>
<feature type="transmembrane region" description="Helical" evidence="1">
    <location>
        <begin position="172"/>
        <end position="196"/>
    </location>
</feature>
<evidence type="ECO:0000313" key="2">
    <source>
        <dbReference type="EMBL" id="CAH1203850.1"/>
    </source>
</evidence>
<comment type="caution">
    <text evidence="2">The sequence shown here is derived from an EMBL/GenBank/DDBJ whole genome shotgun (WGS) entry which is preliminary data.</text>
</comment>
<proteinExistence type="predicted"/>
<evidence type="ECO:0008006" key="4">
    <source>
        <dbReference type="Google" id="ProtNLM"/>
    </source>
</evidence>
<accession>A0ABM9C6J5</accession>
<feature type="transmembrane region" description="Helical" evidence="1">
    <location>
        <begin position="372"/>
        <end position="390"/>
    </location>
</feature>
<keyword evidence="3" id="KW-1185">Reference proteome</keyword>
<keyword evidence="1" id="KW-0472">Membrane</keyword>
<feature type="transmembrane region" description="Helical" evidence="1">
    <location>
        <begin position="12"/>
        <end position="33"/>
    </location>
</feature>
<feature type="transmembrane region" description="Helical" evidence="1">
    <location>
        <begin position="282"/>
        <end position="308"/>
    </location>
</feature>
<dbReference type="Proteomes" id="UP000838686">
    <property type="component" value="Unassembled WGS sequence"/>
</dbReference>
<dbReference type="RefSeq" id="WP_236341191.1">
    <property type="nucleotide sequence ID" value="NZ_CAKMMF010000009.1"/>
</dbReference>
<keyword evidence="1" id="KW-0812">Transmembrane</keyword>
<reference evidence="2" key="1">
    <citation type="submission" date="2022-01" db="EMBL/GenBank/DDBJ databases">
        <authorList>
            <person name="Criscuolo A."/>
        </authorList>
    </citation>
    <scope>NUCLEOTIDE SEQUENCE</scope>
    <source>
        <strain evidence="2">CIP111893</strain>
    </source>
</reference>
<dbReference type="EMBL" id="CAKMMF010000009">
    <property type="protein sequence ID" value="CAH1203850.1"/>
    <property type="molecule type" value="Genomic_DNA"/>
</dbReference>
<name>A0ABM9C6J5_9BACL</name>
<feature type="transmembrane region" description="Helical" evidence="1">
    <location>
        <begin position="223"/>
        <end position="248"/>
    </location>
</feature>
<protein>
    <recommendedName>
        <fullName evidence="4">ABC transporter permease</fullName>
    </recommendedName>
</protein>
<evidence type="ECO:0000313" key="3">
    <source>
        <dbReference type="Proteomes" id="UP000838686"/>
    </source>
</evidence>
<organism evidence="2 3">
    <name type="scientific">Paenibacillus plantiphilus</name>
    <dbReference type="NCBI Taxonomy" id="2905650"/>
    <lineage>
        <taxon>Bacteria</taxon>
        <taxon>Bacillati</taxon>
        <taxon>Bacillota</taxon>
        <taxon>Bacilli</taxon>
        <taxon>Bacillales</taxon>
        <taxon>Paenibacillaceae</taxon>
        <taxon>Paenibacillus</taxon>
    </lineage>
</organism>
<gene>
    <name evidence="2" type="ORF">PAECIP111893_02090</name>
</gene>
<evidence type="ECO:0000256" key="1">
    <source>
        <dbReference type="SAM" id="Phobius"/>
    </source>
</evidence>